<reference evidence="1 2" key="1">
    <citation type="submission" date="2019-03" db="EMBL/GenBank/DDBJ databases">
        <title>Draft genome of Brevundimonas sp. a heavy metal resistant soil bacteria.</title>
        <authorList>
            <person name="Soto J."/>
        </authorList>
    </citation>
    <scope>NUCLEOTIDE SEQUENCE [LARGE SCALE GENOMIC DNA]</scope>
    <source>
        <strain evidence="1 2">B-10</strain>
    </source>
</reference>
<evidence type="ECO:0000313" key="1">
    <source>
        <dbReference type="EMBL" id="TFW11159.1"/>
    </source>
</evidence>
<accession>A0A4Y9RU91</accession>
<keyword evidence="2" id="KW-1185">Reference proteome</keyword>
<protein>
    <submittedName>
        <fullName evidence="1">Uncharacterized protein</fullName>
    </submittedName>
</protein>
<dbReference type="Proteomes" id="UP000298216">
    <property type="component" value="Unassembled WGS sequence"/>
</dbReference>
<organism evidence="1 2">
    <name type="scientific">Brevundimonas intermedia</name>
    <dbReference type="NCBI Taxonomy" id="74315"/>
    <lineage>
        <taxon>Bacteria</taxon>
        <taxon>Pseudomonadati</taxon>
        <taxon>Pseudomonadota</taxon>
        <taxon>Alphaproteobacteria</taxon>
        <taxon>Caulobacterales</taxon>
        <taxon>Caulobacteraceae</taxon>
        <taxon>Brevundimonas</taxon>
    </lineage>
</organism>
<dbReference type="AlphaFoldDB" id="A0A4Y9RU91"/>
<dbReference type="EMBL" id="SPVH01000007">
    <property type="protein sequence ID" value="TFW11159.1"/>
    <property type="molecule type" value="Genomic_DNA"/>
</dbReference>
<gene>
    <name evidence="1" type="ORF">EGY25_15965</name>
</gene>
<evidence type="ECO:0000313" key="2">
    <source>
        <dbReference type="Proteomes" id="UP000298216"/>
    </source>
</evidence>
<proteinExistence type="predicted"/>
<sequence>MDRRTLIATGTVALTNAVAKASSASASSSDAPAAPAALSIAGLGLPVIEGGRLRNYVFVSLRLELGVGKTVEQMRPKEAFFRDAIVRAAHKTPFTVAGDWTRLDERALSAALISASTAIAGRGSVLRVEVVAQNPRRRTGMPTTR</sequence>
<dbReference type="OrthoDB" id="7172963at2"/>
<comment type="caution">
    <text evidence="1">The sequence shown here is derived from an EMBL/GenBank/DDBJ whole genome shotgun (WGS) entry which is preliminary data.</text>
</comment>
<name>A0A4Y9RU91_9CAUL</name>